<dbReference type="Proteomes" id="UP000307943">
    <property type="component" value="Unassembled WGS sequence"/>
</dbReference>
<dbReference type="InterPro" id="IPR006879">
    <property type="entry name" value="YdjC-like"/>
</dbReference>
<organism evidence="7 8">
    <name type="scientific">Paenibacillus hemerocallicola</name>
    <dbReference type="NCBI Taxonomy" id="1172614"/>
    <lineage>
        <taxon>Bacteria</taxon>
        <taxon>Bacillati</taxon>
        <taxon>Bacillota</taxon>
        <taxon>Bacilli</taxon>
        <taxon>Bacillales</taxon>
        <taxon>Paenibacillaceae</taxon>
        <taxon>Paenibacillus</taxon>
    </lineage>
</organism>
<evidence type="ECO:0000313" key="8">
    <source>
        <dbReference type="Proteomes" id="UP000307943"/>
    </source>
</evidence>
<dbReference type="InterPro" id="IPR011330">
    <property type="entry name" value="Glyco_hydro/deAcase_b/a-brl"/>
</dbReference>
<evidence type="ECO:0000256" key="4">
    <source>
        <dbReference type="ARBA" id="ARBA00022842"/>
    </source>
</evidence>
<gene>
    <name evidence="7" type="ORF">FE784_12580</name>
</gene>
<sequence>MGIGEIRLTKYLIVNADDFGLSVRVNEGILEAHRNGIVTSATLMANMPGFNHAVYMANRTSSLGVGLHLNLSSGKPLSPIESVTSLVGADGCFSDKRSGWRDEDIERELDKQFNRLVSAGVMPTHLDSHHHIHLEVPAVYDIMVKLAIKKRIPVRLHPWSPYTESGLVGTDSLIMDTYDQDDGAERLLAHLQDLTAGTTELMCHPGYADSEARSSIAAQMKREAELRTFTDRRIMEEIRQSSIRLIDFRNLPVTDNSPIRGESDVSLNSHPHLSEAIEPAPDPSGGRKLNKRKPFFKRRKKGIIRKKRSTRAKMNRTSRLAVKKRRRKTKSR</sequence>
<evidence type="ECO:0000313" key="7">
    <source>
        <dbReference type="EMBL" id="TNJ66004.1"/>
    </source>
</evidence>
<comment type="caution">
    <text evidence="7">The sequence shown here is derived from an EMBL/GenBank/DDBJ whole genome shotgun (WGS) entry which is preliminary data.</text>
</comment>
<dbReference type="PANTHER" id="PTHR31609">
    <property type="entry name" value="YDJC DEACETYLASE FAMILY MEMBER"/>
    <property type="match status" value="1"/>
</dbReference>
<comment type="cofactor">
    <cofactor evidence="1">
        <name>Mg(2+)</name>
        <dbReference type="ChEBI" id="CHEBI:18420"/>
    </cofactor>
</comment>
<feature type="compositionally biased region" description="Basic residues" evidence="6">
    <location>
        <begin position="288"/>
        <end position="332"/>
    </location>
</feature>
<evidence type="ECO:0000256" key="3">
    <source>
        <dbReference type="ARBA" id="ARBA00022801"/>
    </source>
</evidence>
<evidence type="ECO:0000256" key="1">
    <source>
        <dbReference type="ARBA" id="ARBA00001946"/>
    </source>
</evidence>
<reference evidence="7 8" key="1">
    <citation type="submission" date="2019-05" db="EMBL/GenBank/DDBJ databases">
        <title>We sequenced the genome of Paenibacillus hemerocallicola KCTC 33185 for further insight into its adaptation and study the phylogeny of Paenibacillus.</title>
        <authorList>
            <person name="Narsing Rao M.P."/>
        </authorList>
    </citation>
    <scope>NUCLEOTIDE SEQUENCE [LARGE SCALE GENOMIC DNA]</scope>
    <source>
        <strain evidence="7 8">KCTC 33185</strain>
    </source>
</reference>
<keyword evidence="8" id="KW-1185">Reference proteome</keyword>
<dbReference type="GO" id="GO:0016787">
    <property type="term" value="F:hydrolase activity"/>
    <property type="evidence" value="ECO:0007669"/>
    <property type="project" value="UniProtKB-KW"/>
</dbReference>
<evidence type="ECO:0000256" key="6">
    <source>
        <dbReference type="SAM" id="MobiDB-lite"/>
    </source>
</evidence>
<dbReference type="PANTHER" id="PTHR31609:SF1">
    <property type="entry name" value="CARBOHYDRATE DEACETYLASE"/>
    <property type="match status" value="1"/>
</dbReference>
<keyword evidence="3" id="KW-0378">Hydrolase</keyword>
<proteinExistence type="predicted"/>
<keyword evidence="4" id="KW-0460">Magnesium</keyword>
<keyword evidence="5" id="KW-0119">Carbohydrate metabolism</keyword>
<dbReference type="Gene3D" id="3.20.20.370">
    <property type="entry name" value="Glycoside hydrolase/deacetylase"/>
    <property type="match status" value="1"/>
</dbReference>
<dbReference type="GO" id="GO:0005975">
    <property type="term" value="P:carbohydrate metabolic process"/>
    <property type="evidence" value="ECO:0007669"/>
    <property type="project" value="InterPro"/>
</dbReference>
<accession>A0A5C4TA99</accession>
<keyword evidence="2" id="KW-0479">Metal-binding</keyword>
<evidence type="ECO:0000256" key="5">
    <source>
        <dbReference type="ARBA" id="ARBA00023277"/>
    </source>
</evidence>
<dbReference type="GO" id="GO:0046872">
    <property type="term" value="F:metal ion binding"/>
    <property type="evidence" value="ECO:0007669"/>
    <property type="project" value="UniProtKB-KW"/>
</dbReference>
<dbReference type="Pfam" id="PF04794">
    <property type="entry name" value="YdjC"/>
    <property type="match status" value="1"/>
</dbReference>
<feature type="region of interest" description="Disordered" evidence="6">
    <location>
        <begin position="273"/>
        <end position="332"/>
    </location>
</feature>
<protein>
    <submittedName>
        <fullName evidence="7">ChbG/HpnK family deacetylase</fullName>
    </submittedName>
</protein>
<evidence type="ECO:0000256" key="2">
    <source>
        <dbReference type="ARBA" id="ARBA00022723"/>
    </source>
</evidence>
<dbReference type="SUPFAM" id="SSF88713">
    <property type="entry name" value="Glycoside hydrolase/deacetylase"/>
    <property type="match status" value="1"/>
</dbReference>
<dbReference type="EMBL" id="VDCQ01000014">
    <property type="protein sequence ID" value="TNJ66004.1"/>
    <property type="molecule type" value="Genomic_DNA"/>
</dbReference>
<dbReference type="AlphaFoldDB" id="A0A5C4TA99"/>
<name>A0A5C4TA99_9BACL</name>
<dbReference type="GO" id="GO:0019213">
    <property type="term" value="F:deacetylase activity"/>
    <property type="evidence" value="ECO:0007669"/>
    <property type="project" value="TreeGrafter"/>
</dbReference>
<dbReference type="OrthoDB" id="9774177at2"/>